<dbReference type="AlphaFoldDB" id="A0A1I3YYH3"/>
<dbReference type="Gene3D" id="2.30.110.10">
    <property type="entry name" value="Electron Transport, Fmn-binding Protein, Chain A"/>
    <property type="match status" value="1"/>
</dbReference>
<evidence type="ECO:0000259" key="2">
    <source>
        <dbReference type="Pfam" id="PF01243"/>
    </source>
</evidence>
<name>A0A1I3YYH3_9ACTN</name>
<evidence type="ECO:0000313" key="4">
    <source>
        <dbReference type="Proteomes" id="UP000199111"/>
    </source>
</evidence>
<feature type="domain" description="Pyridoxamine 5'-phosphate oxidase N-terminal" evidence="2">
    <location>
        <begin position="4"/>
        <end position="128"/>
    </location>
</feature>
<dbReference type="GO" id="GO:0070967">
    <property type="term" value="F:coenzyme F420 binding"/>
    <property type="evidence" value="ECO:0007669"/>
    <property type="project" value="TreeGrafter"/>
</dbReference>
<dbReference type="InterPro" id="IPR052019">
    <property type="entry name" value="F420H2_bilvrd_red/Heme_oxyg"/>
</dbReference>
<accession>A0A1I3YYH3</accession>
<protein>
    <submittedName>
        <fullName evidence="3">PPOX class probable F420-dependent enzyme</fullName>
    </submittedName>
</protein>
<dbReference type="RefSeq" id="WP_093889949.1">
    <property type="nucleotide sequence ID" value="NZ_FOQY01000023.1"/>
</dbReference>
<dbReference type="PANTHER" id="PTHR35176:SF2">
    <property type="entry name" value="F420H(2)-DEPENDENT REDUCTASE RV1155"/>
    <property type="match status" value="1"/>
</dbReference>
<gene>
    <name evidence="3" type="ORF">SAMN05216275_12372</name>
</gene>
<dbReference type="InterPro" id="IPR012349">
    <property type="entry name" value="Split_barrel_FMN-bd"/>
</dbReference>
<evidence type="ECO:0000313" key="3">
    <source>
        <dbReference type="EMBL" id="SFK36875.1"/>
    </source>
</evidence>
<reference evidence="4" key="1">
    <citation type="submission" date="2016-10" db="EMBL/GenBank/DDBJ databases">
        <authorList>
            <person name="Varghese N."/>
            <person name="Submissions S."/>
        </authorList>
    </citation>
    <scope>NUCLEOTIDE SEQUENCE [LARGE SCALE GENOMIC DNA]</scope>
    <source>
        <strain evidence="4">CGMCC 4.2126</strain>
    </source>
</reference>
<keyword evidence="4" id="KW-1185">Reference proteome</keyword>
<dbReference type="GO" id="GO:0016627">
    <property type="term" value="F:oxidoreductase activity, acting on the CH-CH group of donors"/>
    <property type="evidence" value="ECO:0007669"/>
    <property type="project" value="TreeGrafter"/>
</dbReference>
<organism evidence="3 4">
    <name type="scientific">Streptosporangium canum</name>
    <dbReference type="NCBI Taxonomy" id="324952"/>
    <lineage>
        <taxon>Bacteria</taxon>
        <taxon>Bacillati</taxon>
        <taxon>Actinomycetota</taxon>
        <taxon>Actinomycetes</taxon>
        <taxon>Streptosporangiales</taxon>
        <taxon>Streptosporangiaceae</taxon>
        <taxon>Streptosporangium</taxon>
    </lineage>
</organism>
<dbReference type="Pfam" id="PF01243">
    <property type="entry name" value="PNPOx_N"/>
    <property type="match status" value="1"/>
</dbReference>
<dbReference type="PANTHER" id="PTHR35176">
    <property type="entry name" value="HEME OXYGENASE HI_0854-RELATED"/>
    <property type="match status" value="1"/>
</dbReference>
<dbReference type="GO" id="GO:0005829">
    <property type="term" value="C:cytosol"/>
    <property type="evidence" value="ECO:0007669"/>
    <property type="project" value="TreeGrafter"/>
</dbReference>
<dbReference type="NCBIfam" id="TIGR03618">
    <property type="entry name" value="Rv1155_F420"/>
    <property type="match status" value="1"/>
</dbReference>
<proteinExistence type="predicted"/>
<dbReference type="InterPro" id="IPR019920">
    <property type="entry name" value="F420-binding_dom_put"/>
</dbReference>
<dbReference type="GeneID" id="96301309"/>
<dbReference type="Proteomes" id="UP000199111">
    <property type="component" value="Unassembled WGS sequence"/>
</dbReference>
<dbReference type="SUPFAM" id="SSF50475">
    <property type="entry name" value="FMN-binding split barrel"/>
    <property type="match status" value="1"/>
</dbReference>
<sequence length="136" mass="15395">MDLDKARNFIRDNHRAVLLTRHADGRPQMSPVTVGLDGEGHAIVSTRETAAKVRNLRRDPQVALCVTTDAFYGEWIQIEGTAEVVSLPEAMEPLVSYYRDISGEHPDWDDYRAAMERDRRVILRIELTRAGPDVHG</sequence>
<evidence type="ECO:0000256" key="1">
    <source>
        <dbReference type="ARBA" id="ARBA00023002"/>
    </source>
</evidence>
<keyword evidence="1" id="KW-0560">Oxidoreductase</keyword>
<dbReference type="EMBL" id="FOQY01000023">
    <property type="protein sequence ID" value="SFK36875.1"/>
    <property type="molecule type" value="Genomic_DNA"/>
</dbReference>
<dbReference type="InterPro" id="IPR011576">
    <property type="entry name" value="Pyridox_Oxase_N"/>
</dbReference>